<evidence type="ECO:0000313" key="1">
    <source>
        <dbReference type="EMBL" id="KAK8937218.1"/>
    </source>
</evidence>
<organism evidence="1 2">
    <name type="scientific">Platanthera zijinensis</name>
    <dbReference type="NCBI Taxonomy" id="2320716"/>
    <lineage>
        <taxon>Eukaryota</taxon>
        <taxon>Viridiplantae</taxon>
        <taxon>Streptophyta</taxon>
        <taxon>Embryophyta</taxon>
        <taxon>Tracheophyta</taxon>
        <taxon>Spermatophyta</taxon>
        <taxon>Magnoliopsida</taxon>
        <taxon>Liliopsida</taxon>
        <taxon>Asparagales</taxon>
        <taxon>Orchidaceae</taxon>
        <taxon>Orchidoideae</taxon>
        <taxon>Orchideae</taxon>
        <taxon>Orchidinae</taxon>
        <taxon>Platanthera</taxon>
    </lineage>
</organism>
<sequence length="80" mass="9302">MDELWIWASNEWVADTCSWEAYKNNDNAHRFIETVFPSSWFSIIIAGSKRVGAVLLKAVLYSITQTPRSQRVKYNPYSSR</sequence>
<evidence type="ECO:0000313" key="2">
    <source>
        <dbReference type="Proteomes" id="UP001418222"/>
    </source>
</evidence>
<dbReference type="EMBL" id="JBBWWQ010000010">
    <property type="protein sequence ID" value="KAK8937218.1"/>
    <property type="molecule type" value="Genomic_DNA"/>
</dbReference>
<dbReference type="AlphaFoldDB" id="A0AAP0BFH2"/>
<reference evidence="1 2" key="1">
    <citation type="journal article" date="2022" name="Nat. Plants">
        <title>Genomes of leafy and leafless Platanthera orchids illuminate the evolution of mycoheterotrophy.</title>
        <authorList>
            <person name="Li M.H."/>
            <person name="Liu K.W."/>
            <person name="Li Z."/>
            <person name="Lu H.C."/>
            <person name="Ye Q.L."/>
            <person name="Zhang D."/>
            <person name="Wang J.Y."/>
            <person name="Li Y.F."/>
            <person name="Zhong Z.M."/>
            <person name="Liu X."/>
            <person name="Yu X."/>
            <person name="Liu D.K."/>
            <person name="Tu X.D."/>
            <person name="Liu B."/>
            <person name="Hao Y."/>
            <person name="Liao X.Y."/>
            <person name="Jiang Y.T."/>
            <person name="Sun W.H."/>
            <person name="Chen J."/>
            <person name="Chen Y.Q."/>
            <person name="Ai Y."/>
            <person name="Zhai J.W."/>
            <person name="Wu S.S."/>
            <person name="Zhou Z."/>
            <person name="Hsiao Y.Y."/>
            <person name="Wu W.L."/>
            <person name="Chen Y.Y."/>
            <person name="Lin Y.F."/>
            <person name="Hsu J.L."/>
            <person name="Li C.Y."/>
            <person name="Wang Z.W."/>
            <person name="Zhao X."/>
            <person name="Zhong W.Y."/>
            <person name="Ma X.K."/>
            <person name="Ma L."/>
            <person name="Huang J."/>
            <person name="Chen G.Z."/>
            <person name="Huang M.Z."/>
            <person name="Huang L."/>
            <person name="Peng D.H."/>
            <person name="Luo Y.B."/>
            <person name="Zou S.Q."/>
            <person name="Chen S.P."/>
            <person name="Lan S."/>
            <person name="Tsai W.C."/>
            <person name="Van de Peer Y."/>
            <person name="Liu Z.J."/>
        </authorList>
    </citation>
    <scope>NUCLEOTIDE SEQUENCE [LARGE SCALE GENOMIC DNA]</scope>
    <source>
        <strain evidence="1">Lor287</strain>
    </source>
</reference>
<name>A0AAP0BFH2_9ASPA</name>
<protein>
    <submittedName>
        <fullName evidence="1">Uncharacterized protein</fullName>
    </submittedName>
</protein>
<gene>
    <name evidence="1" type="ORF">KSP39_PZI012389</name>
</gene>
<dbReference type="Proteomes" id="UP001418222">
    <property type="component" value="Unassembled WGS sequence"/>
</dbReference>
<comment type="caution">
    <text evidence="1">The sequence shown here is derived from an EMBL/GenBank/DDBJ whole genome shotgun (WGS) entry which is preliminary data.</text>
</comment>
<keyword evidence="2" id="KW-1185">Reference proteome</keyword>
<proteinExistence type="predicted"/>
<accession>A0AAP0BFH2</accession>